<evidence type="ECO:0000313" key="1">
    <source>
        <dbReference type="EMBL" id="KAJ8612349.1"/>
    </source>
</evidence>
<name>A0AAD7XTP0_9STRA</name>
<dbReference type="SUPFAM" id="SSF53448">
    <property type="entry name" value="Nucleotide-diphospho-sugar transferases"/>
    <property type="match status" value="1"/>
</dbReference>
<dbReference type="Proteomes" id="UP001230188">
    <property type="component" value="Unassembled WGS sequence"/>
</dbReference>
<organism evidence="1 2">
    <name type="scientific">Chrysophaeum taylorii</name>
    <dbReference type="NCBI Taxonomy" id="2483200"/>
    <lineage>
        <taxon>Eukaryota</taxon>
        <taxon>Sar</taxon>
        <taxon>Stramenopiles</taxon>
        <taxon>Ochrophyta</taxon>
        <taxon>Pelagophyceae</taxon>
        <taxon>Pelagomonadales</taxon>
        <taxon>Pelagomonadaceae</taxon>
        <taxon>Chrysophaeum</taxon>
    </lineage>
</organism>
<dbReference type="AlphaFoldDB" id="A0AAD7XTP0"/>
<dbReference type="InterPro" id="IPR029044">
    <property type="entry name" value="Nucleotide-diphossugar_trans"/>
</dbReference>
<keyword evidence="2" id="KW-1185">Reference proteome</keyword>
<dbReference type="Gene3D" id="3.90.550.10">
    <property type="entry name" value="Spore Coat Polysaccharide Biosynthesis Protein SpsA, Chain A"/>
    <property type="match status" value="1"/>
</dbReference>
<proteinExistence type="predicted"/>
<dbReference type="EMBL" id="JAQMWT010000054">
    <property type="protein sequence ID" value="KAJ8612349.1"/>
    <property type="molecule type" value="Genomic_DNA"/>
</dbReference>
<sequence>MTGDIFCAWRRPLGVVYFAMGWRSLHKASRSAASARLNGGDLIETMLVTDERGRRFANASAFNAIRVLEAAVAVPEFEATRAVSGSGGAAALRALRASKVDAIRAGLEAYERVVFLDADTYVCRSLRPVICALEPPAIAAFAPVDVGREHGAALLRGRWRVPRGAREPNTGVLAVRNDTAALALMDAWRQAYDEIGFFMDQPALRAALHATGAPHGLLSFQFNCRGHQRRPPRATSAHVTAVPLRCRGFDRLDGRVQTRLNGGAGCVVLHSHDIREPFPP</sequence>
<protein>
    <recommendedName>
        <fullName evidence="3">Nucleotide-diphospho-sugar transferase domain-containing protein</fullName>
    </recommendedName>
</protein>
<gene>
    <name evidence="1" type="ORF">CTAYLR_008371</name>
</gene>
<evidence type="ECO:0008006" key="3">
    <source>
        <dbReference type="Google" id="ProtNLM"/>
    </source>
</evidence>
<reference evidence="1" key="1">
    <citation type="submission" date="2023-01" db="EMBL/GenBank/DDBJ databases">
        <title>Metagenome sequencing of chrysophaentin producing Chrysophaeum taylorii.</title>
        <authorList>
            <person name="Davison J."/>
            <person name="Bewley C."/>
        </authorList>
    </citation>
    <scope>NUCLEOTIDE SEQUENCE</scope>
    <source>
        <strain evidence="1">NIES-1699</strain>
    </source>
</reference>
<comment type="caution">
    <text evidence="1">The sequence shown here is derived from an EMBL/GenBank/DDBJ whole genome shotgun (WGS) entry which is preliminary data.</text>
</comment>
<accession>A0AAD7XTP0</accession>
<evidence type="ECO:0000313" key="2">
    <source>
        <dbReference type="Proteomes" id="UP001230188"/>
    </source>
</evidence>